<proteinExistence type="predicted"/>
<organism evidence="2 3">
    <name type="scientific">Catenulispora yoronensis</name>
    <dbReference type="NCBI Taxonomy" id="450799"/>
    <lineage>
        <taxon>Bacteria</taxon>
        <taxon>Bacillati</taxon>
        <taxon>Actinomycetota</taxon>
        <taxon>Actinomycetes</taxon>
        <taxon>Catenulisporales</taxon>
        <taxon>Catenulisporaceae</taxon>
        <taxon>Catenulispora</taxon>
    </lineage>
</organism>
<evidence type="ECO:0000313" key="2">
    <source>
        <dbReference type="EMBL" id="GAA2044172.1"/>
    </source>
</evidence>
<evidence type="ECO:0000313" key="3">
    <source>
        <dbReference type="Proteomes" id="UP001500751"/>
    </source>
</evidence>
<dbReference type="EMBL" id="BAAAQN010000036">
    <property type="protein sequence ID" value="GAA2044172.1"/>
    <property type="molecule type" value="Genomic_DNA"/>
</dbReference>
<protein>
    <submittedName>
        <fullName evidence="2">Carboxymuconolactone decarboxylase family protein</fullName>
    </submittedName>
</protein>
<evidence type="ECO:0000259" key="1">
    <source>
        <dbReference type="Pfam" id="PF02627"/>
    </source>
</evidence>
<dbReference type="Proteomes" id="UP001500751">
    <property type="component" value="Unassembled WGS sequence"/>
</dbReference>
<dbReference type="Gene3D" id="1.20.1290.10">
    <property type="entry name" value="AhpD-like"/>
    <property type="match status" value="1"/>
</dbReference>
<dbReference type="RefSeq" id="WP_344668517.1">
    <property type="nucleotide sequence ID" value="NZ_BAAAQN010000036.1"/>
</dbReference>
<accession>A0ABN2UV78</accession>
<name>A0ABN2UV78_9ACTN</name>
<feature type="domain" description="Carboxymuconolactone decarboxylase-like" evidence="1">
    <location>
        <begin position="62"/>
        <end position="141"/>
    </location>
</feature>
<dbReference type="InterPro" id="IPR003779">
    <property type="entry name" value="CMD-like"/>
</dbReference>
<dbReference type="Pfam" id="PF02627">
    <property type="entry name" value="CMD"/>
    <property type="match status" value="1"/>
</dbReference>
<dbReference type="InterPro" id="IPR029032">
    <property type="entry name" value="AhpD-like"/>
</dbReference>
<sequence length="374" mass="39102">MSSTLPFRSALRRTALAQVRHVTPVTVRAAPPLVARVYAEMERDFGVLAPPLALHAPAPELLAASWLTLREALVADGLADRAVKEAAASAVSLANTCPYCVTVHTATVNSLTRGRDAEAIAQDHFDAVADPNLRAIATWARDSAVRDTAAPLTPPFTSVQAPELIGVAVVFHYLNRMVNVFLPDAPMPDNVPRSSLPMVARVLGTLMRRASRRAIAPGTSADLLPDAELPSDLAWAAGNPAVAAAFARAARAVDEARDEAVPGSVADLLPRVLKSWDGRPPGLGRGWLDEAVAELPPADRPAGRLALLVAVASWRIDADTLADFVAPAFGSSGSSGGSGSSGRSDKALIQLTSWAAFSAARHIGAWIPRTGGLG</sequence>
<dbReference type="SUPFAM" id="SSF69118">
    <property type="entry name" value="AhpD-like"/>
    <property type="match status" value="1"/>
</dbReference>
<gene>
    <name evidence="2" type="ORF">GCM10009839_54600</name>
</gene>
<keyword evidence="3" id="KW-1185">Reference proteome</keyword>
<reference evidence="2 3" key="1">
    <citation type="journal article" date="2019" name="Int. J. Syst. Evol. Microbiol.">
        <title>The Global Catalogue of Microorganisms (GCM) 10K type strain sequencing project: providing services to taxonomists for standard genome sequencing and annotation.</title>
        <authorList>
            <consortium name="The Broad Institute Genomics Platform"/>
            <consortium name="The Broad Institute Genome Sequencing Center for Infectious Disease"/>
            <person name="Wu L."/>
            <person name="Ma J."/>
        </authorList>
    </citation>
    <scope>NUCLEOTIDE SEQUENCE [LARGE SCALE GENOMIC DNA]</scope>
    <source>
        <strain evidence="2 3">JCM 16014</strain>
    </source>
</reference>
<comment type="caution">
    <text evidence="2">The sequence shown here is derived from an EMBL/GenBank/DDBJ whole genome shotgun (WGS) entry which is preliminary data.</text>
</comment>